<reference evidence="11" key="1">
    <citation type="submission" date="2021-01" db="EMBL/GenBank/DDBJ databases">
        <authorList>
            <person name="Corre E."/>
            <person name="Pelletier E."/>
            <person name="Niang G."/>
            <person name="Scheremetjew M."/>
            <person name="Finn R."/>
            <person name="Kale V."/>
            <person name="Holt S."/>
            <person name="Cochrane G."/>
            <person name="Meng A."/>
            <person name="Brown T."/>
            <person name="Cohen L."/>
        </authorList>
    </citation>
    <scope>NUCLEOTIDE SEQUENCE</scope>
    <source>
        <strain evidence="11">CCMP3107</strain>
    </source>
</reference>
<dbReference type="GO" id="GO:0008146">
    <property type="term" value="F:sulfotransferase activity"/>
    <property type="evidence" value="ECO:0007669"/>
    <property type="project" value="InterPro"/>
</dbReference>
<comment type="subcellular location">
    <subcellularLocation>
        <location evidence="1">Golgi apparatus membrane</location>
        <topology evidence="1">Single-pass type II membrane protein</topology>
    </subcellularLocation>
</comment>
<dbReference type="GO" id="GO:0000139">
    <property type="term" value="C:Golgi membrane"/>
    <property type="evidence" value="ECO:0007669"/>
    <property type="project" value="UniProtKB-SubCell"/>
</dbReference>
<dbReference type="PANTHER" id="PTHR12129">
    <property type="entry name" value="HEPARAN SULFATE 2-O-SULFOTRANSFERASE"/>
    <property type="match status" value="1"/>
</dbReference>
<evidence type="ECO:0008006" key="12">
    <source>
        <dbReference type="Google" id="ProtNLM"/>
    </source>
</evidence>
<name>A0A7S3XTA8_HETAK</name>
<feature type="transmembrane region" description="Helical" evidence="10">
    <location>
        <begin position="362"/>
        <end position="386"/>
    </location>
</feature>
<evidence type="ECO:0000256" key="1">
    <source>
        <dbReference type="ARBA" id="ARBA00004323"/>
    </source>
</evidence>
<accession>A0A7S3XTA8</accession>
<evidence type="ECO:0000256" key="8">
    <source>
        <dbReference type="ARBA" id="ARBA00023136"/>
    </source>
</evidence>
<sequence length="398" mass="44943">MSSYKPCLAGNLPEVSRIVYHRIPKSGSTSLSALLAWHSISQRTYQFRKFEAVRENKISEILNSPCEPSGDGPCEHRRVLAAHTPFPTYETGAIWGKVGHITMVRHPVELALSFYYYLIAERRLEKADRERQRRREDGCGCSDGVSFDDCMLKSHIQYIQDPNTPCLRYLELMGSAITNYFCSNCSSLSKQELLDTALQNQLNMDVIGLLSEYELSLRLFEHKFPKFFSGLSLTHLQHREGNNGKLNTNDHPMRVSPQALEKLMLVPGNEIALRLFNHAEKLFWASVNESFAHTENFDWCFDYYTSSENSSVCDRVGWRKRRIEGLFGNGAKEKVKGGEVIPPPIGTAPPSSSDSLGLPPNLVLIALIQVLCALLLVLSCGLTGYLPKTFRLLLPQRR</sequence>
<keyword evidence="3" id="KW-0808">Transferase</keyword>
<evidence type="ECO:0000256" key="4">
    <source>
        <dbReference type="ARBA" id="ARBA00022692"/>
    </source>
</evidence>
<gene>
    <name evidence="11" type="ORF">HAKA00212_LOCUS10352</name>
</gene>
<evidence type="ECO:0000256" key="6">
    <source>
        <dbReference type="ARBA" id="ARBA00022989"/>
    </source>
</evidence>
<keyword evidence="4 10" id="KW-0812">Transmembrane</keyword>
<dbReference type="Gene3D" id="3.40.50.300">
    <property type="entry name" value="P-loop containing nucleotide triphosphate hydrolases"/>
    <property type="match status" value="1"/>
</dbReference>
<comment type="similarity">
    <text evidence="2">Belongs to the sulfotransferase 3 family.</text>
</comment>
<proteinExistence type="inferred from homology"/>
<protein>
    <recommendedName>
        <fullName evidence="12">Sulfotransferase domain-containing protein</fullName>
    </recommendedName>
</protein>
<evidence type="ECO:0000313" key="11">
    <source>
        <dbReference type="EMBL" id="CAE0631647.1"/>
    </source>
</evidence>
<organism evidence="11">
    <name type="scientific">Heterosigma akashiwo</name>
    <name type="common">Chromophytic alga</name>
    <name type="synonym">Heterosigma carterae</name>
    <dbReference type="NCBI Taxonomy" id="2829"/>
    <lineage>
        <taxon>Eukaryota</taxon>
        <taxon>Sar</taxon>
        <taxon>Stramenopiles</taxon>
        <taxon>Ochrophyta</taxon>
        <taxon>Raphidophyceae</taxon>
        <taxon>Chattonellales</taxon>
        <taxon>Chattonellaceae</taxon>
        <taxon>Heterosigma</taxon>
    </lineage>
</organism>
<evidence type="ECO:0000256" key="9">
    <source>
        <dbReference type="ARBA" id="ARBA00023180"/>
    </source>
</evidence>
<dbReference type="PANTHER" id="PTHR12129:SF15">
    <property type="entry name" value="URONYL 2-SULFOTRANSFERASE"/>
    <property type="match status" value="1"/>
</dbReference>
<keyword evidence="9" id="KW-0325">Glycoprotein</keyword>
<dbReference type="EMBL" id="HBIU01022234">
    <property type="protein sequence ID" value="CAE0631647.1"/>
    <property type="molecule type" value="Transcribed_RNA"/>
</dbReference>
<evidence type="ECO:0000256" key="2">
    <source>
        <dbReference type="ARBA" id="ARBA00010569"/>
    </source>
</evidence>
<keyword evidence="5" id="KW-0735">Signal-anchor</keyword>
<keyword evidence="6 10" id="KW-1133">Transmembrane helix</keyword>
<dbReference type="InterPro" id="IPR027417">
    <property type="entry name" value="P-loop_NTPase"/>
</dbReference>
<dbReference type="InterPro" id="IPR005331">
    <property type="entry name" value="Sulfotransferase"/>
</dbReference>
<dbReference type="SUPFAM" id="SSF52540">
    <property type="entry name" value="P-loop containing nucleoside triphosphate hydrolases"/>
    <property type="match status" value="1"/>
</dbReference>
<keyword evidence="7" id="KW-0333">Golgi apparatus</keyword>
<keyword evidence="8 10" id="KW-0472">Membrane</keyword>
<evidence type="ECO:0000256" key="5">
    <source>
        <dbReference type="ARBA" id="ARBA00022968"/>
    </source>
</evidence>
<evidence type="ECO:0000256" key="7">
    <source>
        <dbReference type="ARBA" id="ARBA00023034"/>
    </source>
</evidence>
<evidence type="ECO:0000256" key="10">
    <source>
        <dbReference type="SAM" id="Phobius"/>
    </source>
</evidence>
<dbReference type="AlphaFoldDB" id="A0A7S3XTA8"/>
<evidence type="ECO:0000256" key="3">
    <source>
        <dbReference type="ARBA" id="ARBA00022679"/>
    </source>
</evidence>
<dbReference type="InterPro" id="IPR007734">
    <property type="entry name" value="Heparan_SO4_2-O-STrfase"/>
</dbReference>
<dbReference type="Pfam" id="PF03567">
    <property type="entry name" value="Sulfotransfer_2"/>
    <property type="match status" value="1"/>
</dbReference>